<dbReference type="AlphaFoldDB" id="A0A317FD47"/>
<sequence length="293" mass="31788">MLARLRALFAPPATIATERTPSAKPGLSPPDPIASDPVLQAAAAPLRAGLADRLGSMDSALAALQAAGRLRPDQLDYARLHRRRFAEAAQAIAVLLQDHSDWPECRVVEIGSSITPMLYKRLFPALRIGSACLFRHPQLDGVVEQAAQLDLEKADLRQGPVLPHRDQHLVMLCEVLEHLVVNPANLFRALAGSLAPGGLLYVTTPNFFRAEARAALLAGRNPVAIYPPAFGPADRFHHHVREYAMAELLHAMRDAGLTVAAAYYSDCWDTPQDAALLPPDALQNLVVLGRRPT</sequence>
<name>A0A317FD47_9PROT</name>
<evidence type="ECO:0000313" key="1">
    <source>
        <dbReference type="EMBL" id="PWS36443.1"/>
    </source>
</evidence>
<dbReference type="SUPFAM" id="SSF53335">
    <property type="entry name" value="S-adenosyl-L-methionine-dependent methyltransferases"/>
    <property type="match status" value="1"/>
</dbReference>
<dbReference type="Pfam" id="PF13489">
    <property type="entry name" value="Methyltransf_23"/>
    <property type="match status" value="1"/>
</dbReference>
<dbReference type="Gene3D" id="3.40.50.150">
    <property type="entry name" value="Vaccinia Virus protein VP39"/>
    <property type="match status" value="1"/>
</dbReference>
<keyword evidence="2" id="KW-1185">Reference proteome</keyword>
<accession>A0A317FD47</accession>
<evidence type="ECO:0000313" key="2">
    <source>
        <dbReference type="Proteomes" id="UP000245765"/>
    </source>
</evidence>
<protein>
    <recommendedName>
        <fullName evidence="3">Methyltransferase domain-containing protein</fullName>
    </recommendedName>
</protein>
<comment type="caution">
    <text evidence="1">The sequence shown here is derived from an EMBL/GenBank/DDBJ whole genome shotgun (WGS) entry which is preliminary data.</text>
</comment>
<dbReference type="InterPro" id="IPR029063">
    <property type="entry name" value="SAM-dependent_MTases_sf"/>
</dbReference>
<reference evidence="2" key="1">
    <citation type="submission" date="2018-05" db="EMBL/GenBank/DDBJ databases">
        <authorList>
            <person name="Du Z."/>
            <person name="Wang X."/>
        </authorList>
    </citation>
    <scope>NUCLEOTIDE SEQUENCE [LARGE SCALE GENOMIC DNA]</scope>
    <source>
        <strain evidence="2">CQN31</strain>
    </source>
</reference>
<dbReference type="Proteomes" id="UP000245765">
    <property type="component" value="Unassembled WGS sequence"/>
</dbReference>
<dbReference type="EMBL" id="QGNA01000003">
    <property type="protein sequence ID" value="PWS36443.1"/>
    <property type="molecule type" value="Genomic_DNA"/>
</dbReference>
<proteinExistence type="predicted"/>
<evidence type="ECO:0008006" key="3">
    <source>
        <dbReference type="Google" id="ProtNLM"/>
    </source>
</evidence>
<gene>
    <name evidence="1" type="ORF">DFH01_14905</name>
</gene>
<organism evidence="1 2">
    <name type="scientific">Falsiroseomonas bella</name>
    <dbReference type="NCBI Taxonomy" id="2184016"/>
    <lineage>
        <taxon>Bacteria</taxon>
        <taxon>Pseudomonadati</taxon>
        <taxon>Pseudomonadota</taxon>
        <taxon>Alphaproteobacteria</taxon>
        <taxon>Acetobacterales</taxon>
        <taxon>Roseomonadaceae</taxon>
        <taxon>Falsiroseomonas</taxon>
    </lineage>
</organism>